<keyword evidence="4" id="KW-0677">Repeat</keyword>
<protein>
    <submittedName>
        <fullName evidence="8">Uncharacterized protein</fullName>
    </submittedName>
</protein>
<accession>A0A183N7C4</accession>
<evidence type="ECO:0000256" key="3">
    <source>
        <dbReference type="ARBA" id="ARBA00022574"/>
    </source>
</evidence>
<dbReference type="STRING" id="48269.A0A183N7C4"/>
<keyword evidence="7" id="KW-0966">Cell projection</keyword>
<dbReference type="AlphaFoldDB" id="A0A183N7C4"/>
<gene>
    <name evidence="8" type="ORF">SMRZ_LOCUS24199</name>
</gene>
<evidence type="ECO:0000256" key="7">
    <source>
        <dbReference type="ARBA" id="ARBA00023273"/>
    </source>
</evidence>
<evidence type="ECO:0000313" key="9">
    <source>
        <dbReference type="Proteomes" id="UP000277204"/>
    </source>
</evidence>
<evidence type="ECO:0000256" key="5">
    <source>
        <dbReference type="ARBA" id="ARBA00023054"/>
    </source>
</evidence>
<dbReference type="PANTHER" id="PTHR14885:SF3">
    <property type="entry name" value="CILIA- AND FLAGELLA-ASSOCIATED PROTEIN 44"/>
    <property type="match status" value="1"/>
</dbReference>
<evidence type="ECO:0000256" key="4">
    <source>
        <dbReference type="ARBA" id="ARBA00022737"/>
    </source>
</evidence>
<dbReference type="InterPro" id="IPR015943">
    <property type="entry name" value="WD40/YVTN_repeat-like_dom_sf"/>
</dbReference>
<evidence type="ECO:0000256" key="1">
    <source>
        <dbReference type="ARBA" id="ARBA00004430"/>
    </source>
</evidence>
<name>A0A183N7C4_9TREM</name>
<dbReference type="EMBL" id="UZAI01020227">
    <property type="protein sequence ID" value="VDP50337.1"/>
    <property type="molecule type" value="Genomic_DNA"/>
</dbReference>
<keyword evidence="9" id="KW-1185">Reference proteome</keyword>
<keyword evidence="2" id="KW-0963">Cytoplasm</keyword>
<dbReference type="SUPFAM" id="SSF50978">
    <property type="entry name" value="WD40 repeat-like"/>
    <property type="match status" value="1"/>
</dbReference>
<dbReference type="PANTHER" id="PTHR14885">
    <property type="entry name" value="CILIA- AND FLAGELLA-ASSOCIATED PROTEIN 43-RELATED"/>
    <property type="match status" value="1"/>
</dbReference>
<dbReference type="Proteomes" id="UP000277204">
    <property type="component" value="Unassembled WGS sequence"/>
</dbReference>
<evidence type="ECO:0000256" key="2">
    <source>
        <dbReference type="ARBA" id="ARBA00022490"/>
    </source>
</evidence>
<keyword evidence="5" id="KW-0175">Coiled coil</keyword>
<dbReference type="GO" id="GO:0005930">
    <property type="term" value="C:axoneme"/>
    <property type="evidence" value="ECO:0007669"/>
    <property type="project" value="UniProtKB-SubCell"/>
</dbReference>
<dbReference type="Gene3D" id="2.130.10.10">
    <property type="entry name" value="YVTN repeat-like/Quinoprotein amine dehydrogenase"/>
    <property type="match status" value="1"/>
</dbReference>
<evidence type="ECO:0000256" key="6">
    <source>
        <dbReference type="ARBA" id="ARBA00023212"/>
    </source>
</evidence>
<proteinExistence type="predicted"/>
<evidence type="ECO:0000313" key="8">
    <source>
        <dbReference type="EMBL" id="VDP50337.1"/>
    </source>
</evidence>
<sequence length="217" mass="24978">MVVGGSRQETLNPSFILLETRQLPDGEFLATVGSDPDYTLTLWEWRNEQIVLRSKAFSQDIYHIAWSNDLYGILTTVGIGHIKFWKMANTFTGLKLQGKLGKFGKIELSDIEGFVIFPDGKVLTGSIWGNLLLWEGDLIKLQIIRKNKRPCHNGNIMQIIIDEGELMTIGQDGWIRVSYDPLFFFFFVCFCYIPIGIINGNFWNPFIDQYYAYIFII</sequence>
<dbReference type="GO" id="GO:0003341">
    <property type="term" value="P:cilium movement"/>
    <property type="evidence" value="ECO:0007669"/>
    <property type="project" value="UniProtKB-ARBA"/>
</dbReference>
<organism evidence="8 9">
    <name type="scientific">Schistosoma margrebowiei</name>
    <dbReference type="NCBI Taxonomy" id="48269"/>
    <lineage>
        <taxon>Eukaryota</taxon>
        <taxon>Metazoa</taxon>
        <taxon>Spiralia</taxon>
        <taxon>Lophotrochozoa</taxon>
        <taxon>Platyhelminthes</taxon>
        <taxon>Trematoda</taxon>
        <taxon>Digenea</taxon>
        <taxon>Strigeidida</taxon>
        <taxon>Schistosomatoidea</taxon>
        <taxon>Schistosomatidae</taxon>
        <taxon>Schistosoma</taxon>
    </lineage>
</organism>
<comment type="subcellular location">
    <subcellularLocation>
        <location evidence="1">Cytoplasm</location>
        <location evidence="1">Cytoskeleton</location>
        <location evidence="1">Cilium axoneme</location>
    </subcellularLocation>
</comment>
<keyword evidence="3" id="KW-0853">WD repeat</keyword>
<keyword evidence="6" id="KW-0206">Cytoskeleton</keyword>
<dbReference type="InterPro" id="IPR036322">
    <property type="entry name" value="WD40_repeat_dom_sf"/>
</dbReference>
<reference evidence="8 9" key="1">
    <citation type="submission" date="2018-11" db="EMBL/GenBank/DDBJ databases">
        <authorList>
            <consortium name="Pathogen Informatics"/>
        </authorList>
    </citation>
    <scope>NUCLEOTIDE SEQUENCE [LARGE SCALE GENOMIC DNA]</scope>
    <source>
        <strain evidence="8 9">Zambia</strain>
    </source>
</reference>